<name>A0A7W9MWR9_9ACTN</name>
<proteinExistence type="predicted"/>
<reference evidence="2 3" key="1">
    <citation type="submission" date="2020-08" db="EMBL/GenBank/DDBJ databases">
        <title>Sequencing the genomes of 1000 actinobacteria strains.</title>
        <authorList>
            <person name="Klenk H.-P."/>
        </authorList>
    </citation>
    <scope>NUCLEOTIDE SEQUENCE [LARGE SCALE GENOMIC DNA]</scope>
    <source>
        <strain evidence="2 3">DSM 28967</strain>
    </source>
</reference>
<feature type="transmembrane region" description="Helical" evidence="1">
    <location>
        <begin position="12"/>
        <end position="30"/>
    </location>
</feature>
<keyword evidence="3" id="KW-1185">Reference proteome</keyword>
<keyword evidence="1" id="KW-0812">Transmembrane</keyword>
<evidence type="ECO:0000313" key="3">
    <source>
        <dbReference type="Proteomes" id="UP000549971"/>
    </source>
</evidence>
<dbReference type="RefSeq" id="WP_184800935.1">
    <property type="nucleotide sequence ID" value="NZ_JACHMY010000001.1"/>
</dbReference>
<dbReference type="AlphaFoldDB" id="A0A7W9MWR9"/>
<organism evidence="2 3">
    <name type="scientific">Kribbella italica</name>
    <dbReference type="NCBI Taxonomy" id="1540520"/>
    <lineage>
        <taxon>Bacteria</taxon>
        <taxon>Bacillati</taxon>
        <taxon>Actinomycetota</taxon>
        <taxon>Actinomycetes</taxon>
        <taxon>Propionibacteriales</taxon>
        <taxon>Kribbellaceae</taxon>
        <taxon>Kribbella</taxon>
    </lineage>
</organism>
<evidence type="ECO:0000313" key="2">
    <source>
        <dbReference type="EMBL" id="MBB5839341.1"/>
    </source>
</evidence>
<keyword evidence="1" id="KW-1133">Transmembrane helix</keyword>
<keyword evidence="1" id="KW-0472">Membrane</keyword>
<sequence>MSGELARRHRKVQLVVGLIHLGLPALTLAVSLATAGLAGAVPPAVLLALGAFLFARQRFRPQRWRMTGAIFGAVAAVYLTLVPDNFGLLFILLAVLVIWWLGAGVGVALAAYAERTLLVPVDPELAGTPYELAFRLRGLWGTTLVLGTDTVSIHTIPRKLRGANPEDLRRTYPFTKVTGVHEVDLTGSERLRFPIPVTAVHTPGPAVILQAAGDDWVLPTNLAPTLTQLLNHRVDDASKD</sequence>
<gene>
    <name evidence="2" type="ORF">HDA39_006075</name>
</gene>
<protein>
    <submittedName>
        <fullName evidence="2">Uncharacterized protein</fullName>
    </submittedName>
</protein>
<feature type="transmembrane region" description="Helical" evidence="1">
    <location>
        <begin position="36"/>
        <end position="54"/>
    </location>
</feature>
<feature type="transmembrane region" description="Helical" evidence="1">
    <location>
        <begin position="88"/>
        <end position="112"/>
    </location>
</feature>
<dbReference type="Proteomes" id="UP000549971">
    <property type="component" value="Unassembled WGS sequence"/>
</dbReference>
<comment type="caution">
    <text evidence="2">The sequence shown here is derived from an EMBL/GenBank/DDBJ whole genome shotgun (WGS) entry which is preliminary data.</text>
</comment>
<accession>A0A7W9MWR9</accession>
<feature type="transmembrane region" description="Helical" evidence="1">
    <location>
        <begin position="66"/>
        <end position="82"/>
    </location>
</feature>
<evidence type="ECO:0000256" key="1">
    <source>
        <dbReference type="SAM" id="Phobius"/>
    </source>
</evidence>
<dbReference type="EMBL" id="JACHMY010000001">
    <property type="protein sequence ID" value="MBB5839341.1"/>
    <property type="molecule type" value="Genomic_DNA"/>
</dbReference>